<evidence type="ECO:0000313" key="2">
    <source>
        <dbReference type="Proteomes" id="UP001066276"/>
    </source>
</evidence>
<name>A0AAV7TSJ1_PLEWA</name>
<dbReference type="Proteomes" id="UP001066276">
    <property type="component" value="Chromosome 3_2"/>
</dbReference>
<sequence>MDHRIGDEAARDPVCLRCLPWLSAALTSSTGPHQAFRLPEWRFTLSETPQRYPSVPLRPQQACPQLPLPPHNLHVRSGSSD</sequence>
<comment type="caution">
    <text evidence="1">The sequence shown here is derived from an EMBL/GenBank/DDBJ whole genome shotgun (WGS) entry which is preliminary data.</text>
</comment>
<keyword evidence="2" id="KW-1185">Reference proteome</keyword>
<accession>A0AAV7TSJ1</accession>
<gene>
    <name evidence="1" type="ORF">NDU88_004639</name>
</gene>
<organism evidence="1 2">
    <name type="scientific">Pleurodeles waltl</name>
    <name type="common">Iberian ribbed newt</name>
    <dbReference type="NCBI Taxonomy" id="8319"/>
    <lineage>
        <taxon>Eukaryota</taxon>
        <taxon>Metazoa</taxon>
        <taxon>Chordata</taxon>
        <taxon>Craniata</taxon>
        <taxon>Vertebrata</taxon>
        <taxon>Euteleostomi</taxon>
        <taxon>Amphibia</taxon>
        <taxon>Batrachia</taxon>
        <taxon>Caudata</taxon>
        <taxon>Salamandroidea</taxon>
        <taxon>Salamandridae</taxon>
        <taxon>Pleurodelinae</taxon>
        <taxon>Pleurodeles</taxon>
    </lineage>
</organism>
<proteinExistence type="predicted"/>
<evidence type="ECO:0000313" key="1">
    <source>
        <dbReference type="EMBL" id="KAJ1179405.1"/>
    </source>
</evidence>
<dbReference type="AlphaFoldDB" id="A0AAV7TSJ1"/>
<protein>
    <submittedName>
        <fullName evidence="1">Uncharacterized protein</fullName>
    </submittedName>
</protein>
<reference evidence="1" key="1">
    <citation type="journal article" date="2022" name="bioRxiv">
        <title>Sequencing and chromosome-scale assembly of the giantPleurodeles waltlgenome.</title>
        <authorList>
            <person name="Brown T."/>
            <person name="Elewa A."/>
            <person name="Iarovenko S."/>
            <person name="Subramanian E."/>
            <person name="Araus A.J."/>
            <person name="Petzold A."/>
            <person name="Susuki M."/>
            <person name="Suzuki K.-i.T."/>
            <person name="Hayashi T."/>
            <person name="Toyoda A."/>
            <person name="Oliveira C."/>
            <person name="Osipova E."/>
            <person name="Leigh N.D."/>
            <person name="Simon A."/>
            <person name="Yun M.H."/>
        </authorList>
    </citation>
    <scope>NUCLEOTIDE SEQUENCE</scope>
    <source>
        <strain evidence="1">20211129_DDA</strain>
        <tissue evidence="1">Liver</tissue>
    </source>
</reference>
<dbReference type="EMBL" id="JANPWB010000006">
    <property type="protein sequence ID" value="KAJ1179405.1"/>
    <property type="molecule type" value="Genomic_DNA"/>
</dbReference>